<dbReference type="SUPFAM" id="SSF53822">
    <property type="entry name" value="Periplasmic binding protein-like I"/>
    <property type="match status" value="1"/>
</dbReference>
<dbReference type="EMBL" id="CP113864">
    <property type="protein sequence ID" value="WAM31505.1"/>
    <property type="molecule type" value="Genomic_DNA"/>
</dbReference>
<dbReference type="PANTHER" id="PTHR30146">
    <property type="entry name" value="LACI-RELATED TRANSCRIPTIONAL REPRESSOR"/>
    <property type="match status" value="1"/>
</dbReference>
<evidence type="ECO:0000313" key="6">
    <source>
        <dbReference type="Proteomes" id="UP001164745"/>
    </source>
</evidence>
<evidence type="ECO:0000256" key="1">
    <source>
        <dbReference type="ARBA" id="ARBA00023015"/>
    </source>
</evidence>
<dbReference type="Gene3D" id="3.40.50.2300">
    <property type="match status" value="2"/>
</dbReference>
<keyword evidence="1" id="KW-0805">Transcription regulation</keyword>
<protein>
    <submittedName>
        <fullName evidence="5">Substrate-binding domain-containing protein</fullName>
    </submittedName>
</protein>
<dbReference type="Pfam" id="PF00532">
    <property type="entry name" value="Peripla_BP_1"/>
    <property type="match status" value="1"/>
</dbReference>
<dbReference type="RefSeq" id="WP_045166076.1">
    <property type="nucleotide sequence ID" value="NZ_CP113864.1"/>
</dbReference>
<evidence type="ECO:0000256" key="3">
    <source>
        <dbReference type="ARBA" id="ARBA00023163"/>
    </source>
</evidence>
<dbReference type="PANTHER" id="PTHR30146:SF109">
    <property type="entry name" value="HTH-TYPE TRANSCRIPTIONAL REGULATOR GALS"/>
    <property type="match status" value="1"/>
</dbReference>
<name>A0ABY7BGC4_9FIRM</name>
<organism evidence="5 6">
    <name type="scientific">Caldicellulosiruptor naganoensis</name>
    <dbReference type="NCBI Taxonomy" id="29324"/>
    <lineage>
        <taxon>Bacteria</taxon>
        <taxon>Bacillati</taxon>
        <taxon>Bacillota</taxon>
        <taxon>Bacillota incertae sedis</taxon>
        <taxon>Caldicellulosiruptorales</taxon>
        <taxon>Caldicellulosiruptoraceae</taxon>
        <taxon>Caldicellulosiruptor</taxon>
    </lineage>
</organism>
<sequence length="115" mass="12965">MYNASAMNYNVIVKYTFGDIEAENRAIDELMEADVKGLIINPVHGEYYNPKILKLVLDGFPVVLVDKFFKGINVPVISIDHKKAMKDLTRYLISCNHTNIAIISTKSQNTSSIEE</sequence>
<keyword evidence="3" id="KW-0804">Transcription</keyword>
<dbReference type="Proteomes" id="UP001164745">
    <property type="component" value="Chromosome"/>
</dbReference>
<dbReference type="InterPro" id="IPR028082">
    <property type="entry name" value="Peripla_BP_I"/>
</dbReference>
<evidence type="ECO:0000256" key="2">
    <source>
        <dbReference type="ARBA" id="ARBA00023125"/>
    </source>
</evidence>
<keyword evidence="6" id="KW-1185">Reference proteome</keyword>
<gene>
    <name evidence="5" type="ORF">OTJ99_002390</name>
</gene>
<keyword evidence="2" id="KW-0238">DNA-binding</keyword>
<evidence type="ECO:0000259" key="4">
    <source>
        <dbReference type="Pfam" id="PF00532"/>
    </source>
</evidence>
<dbReference type="CDD" id="cd06267">
    <property type="entry name" value="PBP1_LacI_sugar_binding-like"/>
    <property type="match status" value="1"/>
</dbReference>
<dbReference type="InterPro" id="IPR001761">
    <property type="entry name" value="Peripla_BP/Lac1_sug-bd_dom"/>
</dbReference>
<proteinExistence type="predicted"/>
<reference evidence="5" key="1">
    <citation type="submission" date="2022-12" db="EMBL/GenBank/DDBJ databases">
        <authorList>
            <person name="Bing R.G."/>
            <person name="Willard D.J."/>
            <person name="Manesh M.J.H."/>
            <person name="Laemthong T."/>
            <person name="Crosby J.R."/>
            <person name="Kelly R.M."/>
        </authorList>
    </citation>
    <scope>NUCLEOTIDE SEQUENCE</scope>
    <source>
        <strain evidence="5">DSM 8991</strain>
    </source>
</reference>
<feature type="domain" description="Periplasmic binding protein/LacI sugar binding" evidence="4">
    <location>
        <begin position="4"/>
        <end position="109"/>
    </location>
</feature>
<evidence type="ECO:0000313" key="5">
    <source>
        <dbReference type="EMBL" id="WAM31505.1"/>
    </source>
</evidence>
<accession>A0ABY7BGC4</accession>